<evidence type="ECO:0000313" key="1">
    <source>
        <dbReference type="EMBL" id="KAJ1363200.1"/>
    </source>
</evidence>
<protein>
    <submittedName>
        <fullName evidence="1">Uncharacterized protein</fullName>
    </submittedName>
</protein>
<reference evidence="1" key="1">
    <citation type="submission" date="2021-06" db="EMBL/GenBank/DDBJ databases">
        <title>Parelaphostrongylus tenuis whole genome reference sequence.</title>
        <authorList>
            <person name="Garwood T.J."/>
            <person name="Larsen P.A."/>
            <person name="Fountain-Jones N.M."/>
            <person name="Garbe J.R."/>
            <person name="Macchietto M.G."/>
            <person name="Kania S.A."/>
            <person name="Gerhold R.W."/>
            <person name="Richards J.E."/>
            <person name="Wolf T.M."/>
        </authorList>
    </citation>
    <scope>NUCLEOTIDE SEQUENCE</scope>
    <source>
        <strain evidence="1">MNPRO001-30</strain>
        <tissue evidence="1">Meninges</tissue>
    </source>
</reference>
<organism evidence="1 2">
    <name type="scientific">Parelaphostrongylus tenuis</name>
    <name type="common">Meningeal worm</name>
    <dbReference type="NCBI Taxonomy" id="148309"/>
    <lineage>
        <taxon>Eukaryota</taxon>
        <taxon>Metazoa</taxon>
        <taxon>Ecdysozoa</taxon>
        <taxon>Nematoda</taxon>
        <taxon>Chromadorea</taxon>
        <taxon>Rhabditida</taxon>
        <taxon>Rhabditina</taxon>
        <taxon>Rhabditomorpha</taxon>
        <taxon>Strongyloidea</taxon>
        <taxon>Metastrongylidae</taxon>
        <taxon>Parelaphostrongylus</taxon>
    </lineage>
</organism>
<name>A0AAD5MR26_PARTN</name>
<dbReference type="EMBL" id="JAHQIW010004636">
    <property type="protein sequence ID" value="KAJ1363200.1"/>
    <property type="molecule type" value="Genomic_DNA"/>
</dbReference>
<gene>
    <name evidence="1" type="ORF">KIN20_023012</name>
</gene>
<proteinExistence type="predicted"/>
<evidence type="ECO:0000313" key="2">
    <source>
        <dbReference type="Proteomes" id="UP001196413"/>
    </source>
</evidence>
<sequence>MSVATHVKTPCHKEDSLTLGADQFLRASRSLRWLNSYQAYTMICGVLTIYHLQASAQEWKV</sequence>
<accession>A0AAD5MR26</accession>
<keyword evidence="2" id="KW-1185">Reference proteome</keyword>
<comment type="caution">
    <text evidence="1">The sequence shown here is derived from an EMBL/GenBank/DDBJ whole genome shotgun (WGS) entry which is preliminary data.</text>
</comment>
<dbReference type="AlphaFoldDB" id="A0AAD5MR26"/>
<dbReference type="Proteomes" id="UP001196413">
    <property type="component" value="Unassembled WGS sequence"/>
</dbReference>